<organism evidence="1 2">
    <name type="scientific">Catenuloplanes indicus</name>
    <dbReference type="NCBI Taxonomy" id="137267"/>
    <lineage>
        <taxon>Bacteria</taxon>
        <taxon>Bacillati</taxon>
        <taxon>Actinomycetota</taxon>
        <taxon>Actinomycetes</taxon>
        <taxon>Micromonosporales</taxon>
        <taxon>Micromonosporaceae</taxon>
        <taxon>Catenuloplanes</taxon>
    </lineage>
</organism>
<dbReference type="GO" id="GO:0009306">
    <property type="term" value="P:protein secretion"/>
    <property type="evidence" value="ECO:0007669"/>
    <property type="project" value="InterPro"/>
</dbReference>
<dbReference type="Proteomes" id="UP001240236">
    <property type="component" value="Unassembled WGS sequence"/>
</dbReference>
<protein>
    <submittedName>
        <fullName evidence="1">Uncharacterized protein</fullName>
    </submittedName>
</protein>
<dbReference type="InterPro" id="IPR022536">
    <property type="entry name" value="EspC"/>
</dbReference>
<dbReference type="EMBL" id="JAUSUZ010000001">
    <property type="protein sequence ID" value="MDQ0367355.1"/>
    <property type="molecule type" value="Genomic_DNA"/>
</dbReference>
<dbReference type="Pfam" id="PF10824">
    <property type="entry name" value="T7SS_ESX_EspC"/>
    <property type="match status" value="1"/>
</dbReference>
<dbReference type="AlphaFoldDB" id="A0AAE3W114"/>
<proteinExistence type="predicted"/>
<dbReference type="RefSeq" id="WP_307241345.1">
    <property type="nucleotide sequence ID" value="NZ_JAUSUZ010000001.1"/>
</dbReference>
<keyword evidence="2" id="KW-1185">Reference proteome</keyword>
<evidence type="ECO:0000313" key="1">
    <source>
        <dbReference type="EMBL" id="MDQ0367355.1"/>
    </source>
</evidence>
<comment type="caution">
    <text evidence="1">The sequence shown here is derived from an EMBL/GenBank/DDBJ whole genome shotgun (WGS) entry which is preliminary data.</text>
</comment>
<sequence length="99" mass="10604">MESMREAADRLDGAASTLDSAYRKLVDLETPAWIGADAPGRLGELHRALRTQWTRAVEGHAREAASTAARLAGAAESLRIAAAAYAETDHAAAARFRDR</sequence>
<name>A0AAE3W114_9ACTN</name>
<gene>
    <name evidence="1" type="ORF">J2S42_004024</name>
</gene>
<reference evidence="1 2" key="1">
    <citation type="submission" date="2023-07" db="EMBL/GenBank/DDBJ databases">
        <title>Sequencing the genomes of 1000 actinobacteria strains.</title>
        <authorList>
            <person name="Klenk H.-P."/>
        </authorList>
    </citation>
    <scope>NUCLEOTIDE SEQUENCE [LARGE SCALE GENOMIC DNA]</scope>
    <source>
        <strain evidence="1 2">DSM 44709</strain>
    </source>
</reference>
<accession>A0AAE3W114</accession>
<evidence type="ECO:0000313" key="2">
    <source>
        <dbReference type="Proteomes" id="UP001240236"/>
    </source>
</evidence>